<dbReference type="GO" id="GO:0003677">
    <property type="term" value="F:DNA binding"/>
    <property type="evidence" value="ECO:0007669"/>
    <property type="project" value="InterPro"/>
</dbReference>
<dbReference type="Proteomes" id="UP000298285">
    <property type="component" value="Unassembled WGS sequence"/>
</dbReference>
<dbReference type="EMBL" id="SPPK01000007">
    <property type="protein sequence ID" value="TFU86936.1"/>
    <property type="molecule type" value="Genomic_DNA"/>
</dbReference>
<dbReference type="GO" id="GO:0000156">
    <property type="term" value="F:phosphorelay response regulator activity"/>
    <property type="evidence" value="ECO:0007669"/>
    <property type="project" value="InterPro"/>
</dbReference>
<organism evidence="2 3">
    <name type="scientific">Dysgonomonas mossii</name>
    <dbReference type="NCBI Taxonomy" id="163665"/>
    <lineage>
        <taxon>Bacteria</taxon>
        <taxon>Pseudomonadati</taxon>
        <taxon>Bacteroidota</taxon>
        <taxon>Bacteroidia</taxon>
        <taxon>Bacteroidales</taxon>
        <taxon>Dysgonomonadaceae</taxon>
        <taxon>Dysgonomonas</taxon>
    </lineage>
</organism>
<protein>
    <submittedName>
        <fullName evidence="2">LytTR family transcriptional regulator</fullName>
    </submittedName>
</protein>
<evidence type="ECO:0000313" key="2">
    <source>
        <dbReference type="EMBL" id="TFU86936.1"/>
    </source>
</evidence>
<dbReference type="AlphaFoldDB" id="A0A4Y9IIP0"/>
<gene>
    <name evidence="2" type="ORF">E4T88_15920</name>
</gene>
<sequence>MRNIDNEVLYIIPALFVRTGKTVKYIPFDQILYLKAEGSYTTVVFCNQTKEHLSSLTLGQIEQKMKCPFIPRVHRSYMVNLKQVTGLVGNAIKVGKEIIPIGRSYRHVLESFIII</sequence>
<dbReference type="Gene3D" id="2.40.50.1020">
    <property type="entry name" value="LytTr DNA-binding domain"/>
    <property type="match status" value="1"/>
</dbReference>
<feature type="domain" description="HTH LytTR-type" evidence="1">
    <location>
        <begin position="21"/>
        <end position="114"/>
    </location>
</feature>
<comment type="caution">
    <text evidence="2">The sequence shown here is derived from an EMBL/GenBank/DDBJ whole genome shotgun (WGS) entry which is preliminary data.</text>
</comment>
<name>A0A4Y9IIP0_9BACT</name>
<dbReference type="PANTHER" id="PTHR37299:SF1">
    <property type="entry name" value="STAGE 0 SPORULATION PROTEIN A HOMOLOG"/>
    <property type="match status" value="1"/>
</dbReference>
<proteinExistence type="predicted"/>
<dbReference type="RefSeq" id="WP_135107165.1">
    <property type="nucleotide sequence ID" value="NZ_JADGKW010000007.1"/>
</dbReference>
<accession>A0A4Y9IIP0</accession>
<evidence type="ECO:0000313" key="3">
    <source>
        <dbReference type="Proteomes" id="UP000298285"/>
    </source>
</evidence>
<dbReference type="PANTHER" id="PTHR37299">
    <property type="entry name" value="TRANSCRIPTIONAL REGULATOR-RELATED"/>
    <property type="match status" value="1"/>
</dbReference>
<dbReference type="OrthoDB" id="1118393at2"/>
<dbReference type="Pfam" id="PF04397">
    <property type="entry name" value="LytTR"/>
    <property type="match status" value="1"/>
</dbReference>
<evidence type="ECO:0000259" key="1">
    <source>
        <dbReference type="SMART" id="SM00850"/>
    </source>
</evidence>
<dbReference type="InterPro" id="IPR007492">
    <property type="entry name" value="LytTR_DNA-bd_dom"/>
</dbReference>
<reference evidence="2 3" key="1">
    <citation type="submission" date="2019-03" db="EMBL/GenBank/DDBJ databases">
        <title>Diversity of the mouse oral microbiome.</title>
        <authorList>
            <person name="Joseph S."/>
            <person name="Aduse-Opoku J."/>
            <person name="Curtis M."/>
            <person name="Wade W."/>
            <person name="Hashim A."/>
        </authorList>
    </citation>
    <scope>NUCLEOTIDE SEQUENCE [LARGE SCALE GENOMIC DNA]</scope>
    <source>
        <strain evidence="2 3">P11</strain>
    </source>
</reference>
<dbReference type="InterPro" id="IPR046947">
    <property type="entry name" value="LytR-like"/>
</dbReference>
<dbReference type="SMART" id="SM00850">
    <property type="entry name" value="LytTR"/>
    <property type="match status" value="1"/>
</dbReference>